<sequence>MRSPEEGVTPEGKTISAPETVGPPVTQSTQTVPTVVVLDYGAGNVRSAVRALEAAGSRVLLTRDKQAVLDADGLVVPGVGAFKAVVDGLREVGAVGLIERRLMGGRPVLGICVGLQVLFEQGVEHGEQTQGLGEWPGVVERLNAPVVPHMGWNTVQPPEQTQLFQGIQDERFYFVHSYGVQEWNFTVGSEHMVPPQVTWAEHGSPFIAAVENGPLCATQFHPEKSGEAGLQLLRNWISTLPITGRLDARLDARNDDDGLPEAQEQANRQAGAA</sequence>
<keyword evidence="7 11" id="KW-0456">Lyase</keyword>
<dbReference type="GO" id="GO:0000105">
    <property type="term" value="P:L-histidine biosynthetic process"/>
    <property type="evidence" value="ECO:0007669"/>
    <property type="project" value="UniProtKB-UniRule"/>
</dbReference>
<proteinExistence type="inferred from homology"/>
<evidence type="ECO:0000256" key="12">
    <source>
        <dbReference type="SAM" id="MobiDB-lite"/>
    </source>
</evidence>
<gene>
    <name evidence="11 14" type="primary">hisH</name>
    <name evidence="14" type="ORF">GTW58_07075</name>
</gene>
<evidence type="ECO:0000313" key="14">
    <source>
        <dbReference type="EMBL" id="NKE09700.1"/>
    </source>
</evidence>
<dbReference type="GO" id="GO:0000107">
    <property type="term" value="F:imidazoleglycerol-phosphate synthase activity"/>
    <property type="evidence" value="ECO:0007669"/>
    <property type="project" value="UniProtKB-UniRule"/>
</dbReference>
<dbReference type="HAMAP" id="MF_00278">
    <property type="entry name" value="HisH"/>
    <property type="match status" value="1"/>
</dbReference>
<evidence type="ECO:0000256" key="8">
    <source>
        <dbReference type="ARBA" id="ARBA00025299"/>
    </source>
</evidence>
<dbReference type="PROSITE" id="PS51273">
    <property type="entry name" value="GATASE_TYPE_1"/>
    <property type="match status" value="1"/>
</dbReference>
<dbReference type="SUPFAM" id="SSF52317">
    <property type="entry name" value="Class I glutamine amidotransferase-like"/>
    <property type="match status" value="1"/>
</dbReference>
<feature type="active site" evidence="11">
    <location>
        <position position="223"/>
    </location>
</feature>
<dbReference type="PANTHER" id="PTHR42701:SF1">
    <property type="entry name" value="IMIDAZOLE GLYCEROL PHOSPHATE SYNTHASE SUBUNIT HISH"/>
    <property type="match status" value="1"/>
</dbReference>
<dbReference type="UniPathway" id="UPA00031">
    <property type="reaction ID" value="UER00010"/>
</dbReference>
<comment type="catalytic activity">
    <reaction evidence="9 11">
        <text>5-[(5-phospho-1-deoxy-D-ribulos-1-ylimino)methylamino]-1-(5-phospho-beta-D-ribosyl)imidazole-4-carboxamide + L-glutamine = D-erythro-1-(imidazol-4-yl)glycerol 3-phosphate + 5-amino-1-(5-phospho-beta-D-ribosyl)imidazole-4-carboxamide + L-glutamate + H(+)</text>
        <dbReference type="Rhea" id="RHEA:24793"/>
        <dbReference type="ChEBI" id="CHEBI:15378"/>
        <dbReference type="ChEBI" id="CHEBI:29985"/>
        <dbReference type="ChEBI" id="CHEBI:58278"/>
        <dbReference type="ChEBI" id="CHEBI:58359"/>
        <dbReference type="ChEBI" id="CHEBI:58475"/>
        <dbReference type="ChEBI" id="CHEBI:58525"/>
        <dbReference type="EC" id="4.3.2.10"/>
    </reaction>
</comment>
<keyword evidence="3 11" id="KW-0028">Amino-acid biosynthesis</keyword>
<keyword evidence="11" id="KW-0963">Cytoplasm</keyword>
<comment type="function">
    <text evidence="8 11">IGPS catalyzes the conversion of PRFAR and glutamine to IGP, AICAR and glutamate. The HisH subunit catalyzes the hydrolysis of glutamine to glutamate and ammonia as part of the synthesis of IGP and AICAR. The resulting ammonia molecule is channeled to the active site of HisF.</text>
</comment>
<feature type="region of interest" description="Disordered" evidence="12">
    <location>
        <begin position="251"/>
        <end position="273"/>
    </location>
</feature>
<comment type="subunit">
    <text evidence="2 11">Heterodimer of HisH and HisF.</text>
</comment>
<dbReference type="EMBL" id="JAAVUN010000011">
    <property type="protein sequence ID" value="NKE09700.1"/>
    <property type="molecule type" value="Genomic_DNA"/>
</dbReference>
<feature type="domain" description="Glutamine amidotransferase" evidence="13">
    <location>
        <begin position="36"/>
        <end position="236"/>
    </location>
</feature>
<feature type="region of interest" description="Disordered" evidence="12">
    <location>
        <begin position="1"/>
        <end position="28"/>
    </location>
</feature>
<evidence type="ECO:0000256" key="1">
    <source>
        <dbReference type="ARBA" id="ARBA00005091"/>
    </source>
</evidence>
<keyword evidence="5 11" id="KW-0315">Glutamine amidotransferase</keyword>
<evidence type="ECO:0000256" key="3">
    <source>
        <dbReference type="ARBA" id="ARBA00022605"/>
    </source>
</evidence>
<dbReference type="GO" id="GO:0016829">
    <property type="term" value="F:lyase activity"/>
    <property type="evidence" value="ECO:0007669"/>
    <property type="project" value="UniProtKB-KW"/>
</dbReference>
<keyword evidence="6 11" id="KW-0368">Histidine biosynthesis</keyword>
<name>A0A846TRW5_9MICC</name>
<dbReference type="InterPro" id="IPR017926">
    <property type="entry name" value="GATASE"/>
</dbReference>
<evidence type="ECO:0000256" key="6">
    <source>
        <dbReference type="ARBA" id="ARBA00023102"/>
    </source>
</evidence>
<dbReference type="NCBIfam" id="TIGR01855">
    <property type="entry name" value="IMP_synth_hisH"/>
    <property type="match status" value="1"/>
</dbReference>
<comment type="catalytic activity">
    <reaction evidence="10 11">
        <text>L-glutamine + H2O = L-glutamate + NH4(+)</text>
        <dbReference type="Rhea" id="RHEA:15889"/>
        <dbReference type="ChEBI" id="CHEBI:15377"/>
        <dbReference type="ChEBI" id="CHEBI:28938"/>
        <dbReference type="ChEBI" id="CHEBI:29985"/>
        <dbReference type="ChEBI" id="CHEBI:58359"/>
        <dbReference type="EC" id="3.5.1.2"/>
    </reaction>
</comment>
<evidence type="ECO:0000256" key="10">
    <source>
        <dbReference type="ARBA" id="ARBA00049534"/>
    </source>
</evidence>
<dbReference type="AlphaFoldDB" id="A0A846TRW5"/>
<comment type="subcellular location">
    <subcellularLocation>
        <location evidence="11">Cytoplasm</location>
    </subcellularLocation>
</comment>
<dbReference type="EC" id="4.3.2.10" evidence="11"/>
<keyword evidence="4 11" id="KW-0378">Hydrolase</keyword>
<dbReference type="GO" id="GO:0004359">
    <property type="term" value="F:glutaminase activity"/>
    <property type="evidence" value="ECO:0007669"/>
    <property type="project" value="UniProtKB-EC"/>
</dbReference>
<evidence type="ECO:0000256" key="7">
    <source>
        <dbReference type="ARBA" id="ARBA00023239"/>
    </source>
</evidence>
<keyword evidence="15" id="KW-1185">Reference proteome</keyword>
<dbReference type="RefSeq" id="WP_052209486.1">
    <property type="nucleotide sequence ID" value="NZ_JAAVUN010000011.1"/>
</dbReference>
<comment type="caution">
    <text evidence="14">The sequence shown here is derived from an EMBL/GenBank/DDBJ whole genome shotgun (WGS) entry which is preliminary data.</text>
</comment>
<protein>
    <recommendedName>
        <fullName evidence="11">Imidazole glycerol phosphate synthase subunit HisH</fullName>
        <ecNumber evidence="11">4.3.2.10</ecNumber>
    </recommendedName>
    <alternativeName>
        <fullName evidence="11">IGP synthase glutaminase subunit</fullName>
        <ecNumber evidence="11">3.5.1.2</ecNumber>
    </alternativeName>
    <alternativeName>
        <fullName evidence="11">IGP synthase subunit HisH</fullName>
    </alternativeName>
    <alternativeName>
        <fullName evidence="11">ImGP synthase subunit HisH</fullName>
        <shortName evidence="11">IGPS subunit HisH</shortName>
    </alternativeName>
</protein>
<dbReference type="Proteomes" id="UP000521379">
    <property type="component" value="Unassembled WGS sequence"/>
</dbReference>
<feature type="compositionally biased region" description="Polar residues" evidence="12">
    <location>
        <begin position="264"/>
        <end position="273"/>
    </location>
</feature>
<evidence type="ECO:0000259" key="13">
    <source>
        <dbReference type="Pfam" id="PF00117"/>
    </source>
</evidence>
<feature type="active site" description="Nucleophile" evidence="11">
    <location>
        <position position="112"/>
    </location>
</feature>
<dbReference type="EC" id="3.5.1.2" evidence="11"/>
<evidence type="ECO:0000256" key="11">
    <source>
        <dbReference type="HAMAP-Rule" id="MF_00278"/>
    </source>
</evidence>
<accession>A0A846TRW5</accession>
<comment type="pathway">
    <text evidence="1 11">Amino-acid biosynthesis; L-histidine biosynthesis; L-histidine from 5-phospho-alpha-D-ribose 1-diphosphate: step 5/9.</text>
</comment>
<dbReference type="Pfam" id="PF00117">
    <property type="entry name" value="GATase"/>
    <property type="match status" value="1"/>
</dbReference>
<evidence type="ECO:0000256" key="9">
    <source>
        <dbReference type="ARBA" id="ARBA00047838"/>
    </source>
</evidence>
<reference evidence="14 15" key="1">
    <citation type="submission" date="2020-02" db="EMBL/GenBank/DDBJ databases">
        <authorList>
            <person name="Sun Q."/>
        </authorList>
    </citation>
    <scope>NUCLEOTIDE SEQUENCE [LARGE SCALE GENOMIC DNA]</scope>
    <source>
        <strain evidence="14 15">YIM 13062</strain>
    </source>
</reference>
<evidence type="ECO:0000256" key="5">
    <source>
        <dbReference type="ARBA" id="ARBA00022962"/>
    </source>
</evidence>
<dbReference type="Gene3D" id="3.40.50.880">
    <property type="match status" value="1"/>
</dbReference>
<dbReference type="CDD" id="cd01748">
    <property type="entry name" value="GATase1_IGP_Synthase"/>
    <property type="match status" value="1"/>
</dbReference>
<evidence type="ECO:0000313" key="15">
    <source>
        <dbReference type="Proteomes" id="UP000521379"/>
    </source>
</evidence>
<dbReference type="InterPro" id="IPR029062">
    <property type="entry name" value="Class_I_gatase-like"/>
</dbReference>
<dbReference type="GO" id="GO:0005737">
    <property type="term" value="C:cytoplasm"/>
    <property type="evidence" value="ECO:0007669"/>
    <property type="project" value="UniProtKB-SubCell"/>
</dbReference>
<dbReference type="InterPro" id="IPR010139">
    <property type="entry name" value="Imidazole-glycPsynth_HisH"/>
</dbReference>
<evidence type="ECO:0000256" key="4">
    <source>
        <dbReference type="ARBA" id="ARBA00022801"/>
    </source>
</evidence>
<feature type="active site" evidence="11">
    <location>
        <position position="221"/>
    </location>
</feature>
<organism evidence="14 15">
    <name type="scientific">Kocuria subflava</name>
    <dbReference type="NCBI Taxonomy" id="1736139"/>
    <lineage>
        <taxon>Bacteria</taxon>
        <taxon>Bacillati</taxon>
        <taxon>Actinomycetota</taxon>
        <taxon>Actinomycetes</taxon>
        <taxon>Micrococcales</taxon>
        <taxon>Micrococcaceae</taxon>
        <taxon>Kocuria</taxon>
    </lineage>
</organism>
<evidence type="ECO:0000256" key="2">
    <source>
        <dbReference type="ARBA" id="ARBA00011152"/>
    </source>
</evidence>
<dbReference type="PANTHER" id="PTHR42701">
    <property type="entry name" value="IMIDAZOLE GLYCEROL PHOSPHATE SYNTHASE SUBUNIT HISH"/>
    <property type="match status" value="1"/>
</dbReference>